<keyword evidence="10" id="KW-0539">Nucleus</keyword>
<dbReference type="EMBL" id="JAWQEG010005375">
    <property type="protein sequence ID" value="KAK3858221.1"/>
    <property type="molecule type" value="Genomic_DNA"/>
</dbReference>
<feature type="binding site" evidence="11">
    <location>
        <position position="648"/>
    </location>
    <ligand>
        <name>Zn(2+)</name>
        <dbReference type="ChEBI" id="CHEBI:29105"/>
    </ligand>
</feature>
<dbReference type="AlphaFoldDB" id="A0AAE1EPU4"/>
<dbReference type="GO" id="GO:0006915">
    <property type="term" value="P:apoptotic process"/>
    <property type="evidence" value="ECO:0007669"/>
    <property type="project" value="UniProtKB-KW"/>
</dbReference>
<feature type="compositionally biased region" description="Polar residues" evidence="13">
    <location>
        <begin position="823"/>
        <end position="835"/>
    </location>
</feature>
<gene>
    <name evidence="15" type="ORF">Pcinc_035574</name>
</gene>
<keyword evidence="8" id="KW-0010">Activator</keyword>
<dbReference type="PANTHER" id="PTHR11447:SF16">
    <property type="entry name" value="P53 PROTEIN LONG FORM VARIANT 1"/>
    <property type="match status" value="1"/>
</dbReference>
<dbReference type="GO" id="GO:0000981">
    <property type="term" value="F:DNA-binding transcription factor activity, RNA polymerase II-specific"/>
    <property type="evidence" value="ECO:0007669"/>
    <property type="project" value="TreeGrafter"/>
</dbReference>
<evidence type="ECO:0000256" key="10">
    <source>
        <dbReference type="ARBA" id="ARBA00023242"/>
    </source>
</evidence>
<dbReference type="Pfam" id="PF00870">
    <property type="entry name" value="P53"/>
    <property type="match status" value="1"/>
</dbReference>
<dbReference type="GO" id="GO:0046872">
    <property type="term" value="F:metal ion binding"/>
    <property type="evidence" value="ECO:0007669"/>
    <property type="project" value="UniProtKB-KW"/>
</dbReference>
<dbReference type="InterPro" id="IPR011615">
    <property type="entry name" value="p53_DNA-bd"/>
</dbReference>
<evidence type="ECO:0000256" key="1">
    <source>
        <dbReference type="ARBA" id="ARBA00004123"/>
    </source>
</evidence>
<evidence type="ECO:0000256" key="9">
    <source>
        <dbReference type="ARBA" id="ARBA00023163"/>
    </source>
</evidence>
<dbReference type="InterPro" id="IPR008967">
    <property type="entry name" value="p53-like_TF_DNA-bd_sf"/>
</dbReference>
<evidence type="ECO:0000313" key="16">
    <source>
        <dbReference type="Proteomes" id="UP001286313"/>
    </source>
</evidence>
<evidence type="ECO:0000259" key="14">
    <source>
        <dbReference type="Pfam" id="PF00870"/>
    </source>
</evidence>
<evidence type="ECO:0000256" key="6">
    <source>
        <dbReference type="ARBA" id="ARBA00023015"/>
    </source>
</evidence>
<evidence type="ECO:0000256" key="13">
    <source>
        <dbReference type="SAM" id="MobiDB-lite"/>
    </source>
</evidence>
<feature type="site" description="Interaction with DNA" evidence="12">
    <location>
        <position position="524"/>
    </location>
</feature>
<keyword evidence="3" id="KW-0053">Apoptosis</keyword>
<comment type="similarity">
    <text evidence="2">Belongs to the p53 family.</text>
</comment>
<feature type="compositionally biased region" description="Polar residues" evidence="13">
    <location>
        <begin position="341"/>
        <end position="350"/>
    </location>
</feature>
<feature type="region of interest" description="Disordered" evidence="13">
    <location>
        <begin position="774"/>
        <end position="835"/>
    </location>
</feature>
<keyword evidence="5 11" id="KW-0862">Zinc</keyword>
<dbReference type="InterPro" id="IPR002117">
    <property type="entry name" value="p53_tumour_suppressor"/>
</dbReference>
<reference evidence="15" key="1">
    <citation type="submission" date="2023-10" db="EMBL/GenBank/DDBJ databases">
        <title>Genome assemblies of two species of porcelain crab, Petrolisthes cinctipes and Petrolisthes manimaculis (Anomura: Porcellanidae).</title>
        <authorList>
            <person name="Angst P."/>
        </authorList>
    </citation>
    <scope>NUCLEOTIDE SEQUENCE</scope>
    <source>
        <strain evidence="15">PB745_01</strain>
        <tissue evidence="15">Gill</tissue>
    </source>
</reference>
<feature type="region of interest" description="Disordered" evidence="13">
    <location>
        <begin position="391"/>
        <end position="440"/>
    </location>
</feature>
<evidence type="ECO:0000256" key="8">
    <source>
        <dbReference type="ARBA" id="ARBA00023159"/>
    </source>
</evidence>
<evidence type="ECO:0000256" key="7">
    <source>
        <dbReference type="ARBA" id="ARBA00023125"/>
    </source>
</evidence>
<keyword evidence="4 11" id="KW-0479">Metal-binding</keyword>
<feature type="compositionally biased region" description="Basic and acidic residues" evidence="13">
    <location>
        <begin position="783"/>
        <end position="792"/>
    </location>
</feature>
<name>A0AAE1EPU4_PETCI</name>
<evidence type="ECO:0000256" key="12">
    <source>
        <dbReference type="PIRSR" id="PIRSR602117-2"/>
    </source>
</evidence>
<dbReference type="Gene3D" id="2.60.40.720">
    <property type="match status" value="1"/>
</dbReference>
<feature type="region of interest" description="Disordered" evidence="13">
    <location>
        <begin position="328"/>
        <end position="350"/>
    </location>
</feature>
<keyword evidence="7" id="KW-0238">DNA-binding</keyword>
<feature type="compositionally biased region" description="Pro residues" evidence="13">
    <location>
        <begin position="397"/>
        <end position="408"/>
    </location>
</feature>
<feature type="binding site" evidence="11">
    <location>
        <position position="582"/>
    </location>
    <ligand>
        <name>Zn(2+)</name>
        <dbReference type="ChEBI" id="CHEBI:29105"/>
    </ligand>
</feature>
<comment type="caution">
    <text evidence="15">The sequence shown here is derived from an EMBL/GenBank/DDBJ whole genome shotgun (WGS) entry which is preliminary data.</text>
</comment>
<feature type="binding site" evidence="11">
    <location>
        <position position="644"/>
    </location>
    <ligand>
        <name>Zn(2+)</name>
        <dbReference type="ChEBI" id="CHEBI:29105"/>
    </ligand>
</feature>
<feature type="compositionally biased region" description="Low complexity" evidence="13">
    <location>
        <begin position="409"/>
        <end position="419"/>
    </location>
</feature>
<dbReference type="GO" id="GO:0000978">
    <property type="term" value="F:RNA polymerase II cis-regulatory region sequence-specific DNA binding"/>
    <property type="evidence" value="ECO:0007669"/>
    <property type="project" value="TreeGrafter"/>
</dbReference>
<evidence type="ECO:0000313" key="15">
    <source>
        <dbReference type="EMBL" id="KAK3858221.1"/>
    </source>
</evidence>
<evidence type="ECO:0000256" key="4">
    <source>
        <dbReference type="ARBA" id="ARBA00022723"/>
    </source>
</evidence>
<feature type="region of interest" description="Disordered" evidence="13">
    <location>
        <begin position="916"/>
        <end position="945"/>
    </location>
</feature>
<comment type="cofactor">
    <cofactor evidence="11">
        <name>Zn(2+)</name>
        <dbReference type="ChEBI" id="CHEBI:29105"/>
    </cofactor>
    <text evidence="11">Binds 1 zinc ion per subunit.</text>
</comment>
<evidence type="ECO:0000256" key="3">
    <source>
        <dbReference type="ARBA" id="ARBA00022703"/>
    </source>
</evidence>
<dbReference type="PANTHER" id="PTHR11447">
    <property type="entry name" value="CELLULAR TUMOR ANTIGEN P53"/>
    <property type="match status" value="1"/>
</dbReference>
<proteinExistence type="inferred from homology"/>
<evidence type="ECO:0000256" key="2">
    <source>
        <dbReference type="ARBA" id="ARBA00006167"/>
    </source>
</evidence>
<feature type="domain" description="p53 DNA-binding" evidence="14">
    <location>
        <begin position="505"/>
        <end position="694"/>
    </location>
</feature>
<evidence type="ECO:0000256" key="5">
    <source>
        <dbReference type="ARBA" id="ARBA00022833"/>
    </source>
</evidence>
<sequence>MKIPTEMSPTSPSIDTQRPNELWTYLELLQDDLLQSPEGQMDMDPSPKIVATVPEDGTDACFYKIKAPSPTLPQDFMEGDQINTTTPLPDNAPTVTTLPDNATTVTTLPDNAPTVTTLPDNAPTVTTLPDNAPTVTTLPDNATTVTKTLPDNAPTVTTLPDNAPTITTLPDNATTVTTLPDNAPTVTTLPDNATTVTKTLPDNAPTVTTLPDNAPTVTKTLPDNATTVTKTLPDNAPTITTLPDNATTVTTLPDNAPTVTTLPDNAPTITTLPDNATTVTTLPDNAPTVTTLPDNATTVTKTLPDNATTVTTLPDNATTVTKTLSDNAPTVTTLDSHHSRQTTTGHLSVTLETPVDTSNNILPIWKTVDQQTLSEPMTTLEVPAGVQENLHASPELSPSPPASEPSPPLQQQQQQQQQPLVRVQSASHLPQPHVSPAMGVSSDTLSFSGFPNMQKVMMYTVHQPSVQTNLPTLIMPQPSVQPGSSGVSGGNGGMGGMLDVPTLTDSKGEYGFTVSVEEKERTTKSPMWLMSPVTNKLYTNINKAVPFEVRLGNPPADRSQLQVRIVPVFSSPQFLRTNVTRCPNHSAPNDPTNHDFPYPEYVVRADHPLADYVQGANGRLAVVVPLDPLQDGPDYTPILLRFMCLGSCVGGINRRPIAIILTLENNQGECLGRKVVDVRVCACPTRDIKTDEQAAKGTKRKGVTTQENLTMYRKQPRLIEPKTDSEDDDQIFTIKVRGAALYKFLLGVKNMYYESHPDYAQQYPDISQHSVSSSLIHKKKATKKEVRNKQENVSEIDNGLWESVTGSPTNSDHQLDEPPTDPLETNTNNSSPSNRMVQSQLKVLLVERNGINSPGESEVANGEFKLQPQTELKDIPLVITSTSSNEGVTAGSVVSQHTKVFPRHVPVMPVSTYQSTMRRVASEPTRTKQTPRILRPPSAPIQSPGRTVCIRTNPVKIERNLSPVREGSVSPGSKEMLAANVLSERFYQDSSFT</sequence>
<protein>
    <recommendedName>
        <fullName evidence="14">p53 DNA-binding domain-containing protein</fullName>
    </recommendedName>
</protein>
<comment type="subcellular location">
    <subcellularLocation>
        <location evidence="1">Nucleus</location>
    </subcellularLocation>
</comment>
<keyword evidence="9" id="KW-0804">Transcription</keyword>
<dbReference type="Proteomes" id="UP001286313">
    <property type="component" value="Unassembled WGS sequence"/>
</dbReference>
<dbReference type="PRINTS" id="PR00386">
    <property type="entry name" value="P53SUPPRESSR"/>
</dbReference>
<feature type="binding site" evidence="11">
    <location>
        <position position="585"/>
    </location>
    <ligand>
        <name>Zn(2+)</name>
        <dbReference type="ChEBI" id="CHEBI:29105"/>
    </ligand>
</feature>
<dbReference type="SUPFAM" id="SSF49417">
    <property type="entry name" value="p53-like transcription factors"/>
    <property type="match status" value="1"/>
</dbReference>
<evidence type="ECO:0000256" key="11">
    <source>
        <dbReference type="PIRSR" id="PIRSR602117-1"/>
    </source>
</evidence>
<dbReference type="InterPro" id="IPR012346">
    <property type="entry name" value="p53/RUNT-type_TF_DNA-bd_sf"/>
</dbReference>
<dbReference type="CDD" id="cd08367">
    <property type="entry name" value="P53"/>
    <property type="match status" value="1"/>
</dbReference>
<accession>A0AAE1EPU4</accession>
<keyword evidence="16" id="KW-1185">Reference proteome</keyword>
<organism evidence="15 16">
    <name type="scientific">Petrolisthes cinctipes</name>
    <name type="common">Flat porcelain crab</name>
    <dbReference type="NCBI Taxonomy" id="88211"/>
    <lineage>
        <taxon>Eukaryota</taxon>
        <taxon>Metazoa</taxon>
        <taxon>Ecdysozoa</taxon>
        <taxon>Arthropoda</taxon>
        <taxon>Crustacea</taxon>
        <taxon>Multicrustacea</taxon>
        <taxon>Malacostraca</taxon>
        <taxon>Eumalacostraca</taxon>
        <taxon>Eucarida</taxon>
        <taxon>Decapoda</taxon>
        <taxon>Pleocyemata</taxon>
        <taxon>Anomura</taxon>
        <taxon>Galatheoidea</taxon>
        <taxon>Porcellanidae</taxon>
        <taxon>Petrolisthes</taxon>
    </lineage>
</organism>
<dbReference type="GO" id="GO:0005634">
    <property type="term" value="C:nucleus"/>
    <property type="evidence" value="ECO:0007669"/>
    <property type="project" value="UniProtKB-SubCell"/>
</dbReference>
<keyword evidence="6" id="KW-0805">Transcription regulation</keyword>